<dbReference type="GO" id="GO:0032259">
    <property type="term" value="P:methylation"/>
    <property type="evidence" value="ECO:0007669"/>
    <property type="project" value="UniProtKB-KW"/>
</dbReference>
<feature type="domain" description="DNA methylase N-4/N-6" evidence="9">
    <location>
        <begin position="42"/>
        <end position="262"/>
    </location>
</feature>
<dbReference type="PROSITE" id="PS00092">
    <property type="entry name" value="N6_MTASE"/>
    <property type="match status" value="1"/>
</dbReference>
<reference evidence="11 12" key="1">
    <citation type="submission" date="2019-04" db="EMBL/GenBank/DDBJ databases">
        <authorList>
            <person name="Yang Y."/>
            <person name="Wei D."/>
        </authorList>
    </citation>
    <scope>NUCLEOTIDE SEQUENCE [LARGE SCALE GENOMIC DNA]</scope>
    <source>
        <strain evidence="11 12">L-1-4w-11</strain>
    </source>
</reference>
<evidence type="ECO:0000256" key="4">
    <source>
        <dbReference type="ARBA" id="ARBA00022691"/>
    </source>
</evidence>
<dbReference type="AlphaFoldDB" id="A0A4U1L8Q3"/>
<dbReference type="PANTHER" id="PTHR13370:SF3">
    <property type="entry name" value="TRNA (GUANINE(10)-N2)-METHYLTRANSFERASE HOMOLOG"/>
    <property type="match status" value="1"/>
</dbReference>
<evidence type="ECO:0000256" key="2">
    <source>
        <dbReference type="ARBA" id="ARBA00022603"/>
    </source>
</evidence>
<proteinExistence type="inferred from homology"/>
<dbReference type="FunFam" id="3.40.50.150:FF:000276">
    <property type="entry name" value="Methyltransferase"/>
    <property type="match status" value="1"/>
</dbReference>
<dbReference type="Gene3D" id="3.40.50.150">
    <property type="entry name" value="Vaccinia Virus protein VP39"/>
    <property type="match status" value="1"/>
</dbReference>
<keyword evidence="5" id="KW-0235">DNA replication</keyword>
<dbReference type="GO" id="GO:0005737">
    <property type="term" value="C:cytoplasm"/>
    <property type="evidence" value="ECO:0007669"/>
    <property type="project" value="TreeGrafter"/>
</dbReference>
<dbReference type="GO" id="GO:0003677">
    <property type="term" value="F:DNA binding"/>
    <property type="evidence" value="ECO:0007669"/>
    <property type="project" value="UniProtKB-KW"/>
</dbReference>
<evidence type="ECO:0000259" key="9">
    <source>
        <dbReference type="Pfam" id="PF01555"/>
    </source>
</evidence>
<comment type="caution">
    <text evidence="11">The sequence shown here is derived from an EMBL/GenBank/DDBJ whole genome shotgun (WGS) entry which is preliminary data.</text>
</comment>
<dbReference type="GO" id="GO:0009007">
    <property type="term" value="F:site-specific DNA-methyltransferase (adenine-specific) activity"/>
    <property type="evidence" value="ECO:0007669"/>
    <property type="project" value="UniProtKB-EC"/>
</dbReference>
<evidence type="ECO:0000256" key="1">
    <source>
        <dbReference type="ARBA" id="ARBA00006594"/>
    </source>
</evidence>
<name>A0A4U1L8Q3_9SPHN</name>
<dbReference type="Pfam" id="PF18755">
    <property type="entry name" value="RAMA"/>
    <property type="match status" value="1"/>
</dbReference>
<dbReference type="Proteomes" id="UP000309138">
    <property type="component" value="Unassembled WGS sequence"/>
</dbReference>
<dbReference type="EC" id="2.1.1.-" evidence="8"/>
<accession>A0A4U1L8Q3</accession>
<evidence type="ECO:0000313" key="11">
    <source>
        <dbReference type="EMBL" id="TKD53367.1"/>
    </source>
</evidence>
<keyword evidence="3 11" id="KW-0808">Transferase</keyword>
<evidence type="ECO:0000256" key="5">
    <source>
        <dbReference type="ARBA" id="ARBA00022705"/>
    </source>
</evidence>
<evidence type="ECO:0000256" key="3">
    <source>
        <dbReference type="ARBA" id="ARBA00022679"/>
    </source>
</evidence>
<keyword evidence="6" id="KW-0238">DNA-binding</keyword>
<evidence type="ECO:0000313" key="12">
    <source>
        <dbReference type="Proteomes" id="UP000309138"/>
    </source>
</evidence>
<dbReference type="EMBL" id="SWKR01000001">
    <property type="protein sequence ID" value="TKD53367.1"/>
    <property type="molecule type" value="Genomic_DNA"/>
</dbReference>
<dbReference type="OrthoDB" id="9800801at2"/>
<protein>
    <recommendedName>
        <fullName evidence="8">Methyltransferase</fullName>
        <ecNumber evidence="8">2.1.1.-</ecNumber>
    </recommendedName>
</protein>
<evidence type="ECO:0000256" key="6">
    <source>
        <dbReference type="ARBA" id="ARBA00023125"/>
    </source>
</evidence>
<organism evidence="11 12">
    <name type="scientific">Sphingomonas baiyangensis</name>
    <dbReference type="NCBI Taxonomy" id="2572576"/>
    <lineage>
        <taxon>Bacteria</taxon>
        <taxon>Pseudomonadati</taxon>
        <taxon>Pseudomonadota</taxon>
        <taxon>Alphaproteobacteria</taxon>
        <taxon>Sphingomonadales</taxon>
        <taxon>Sphingomonadaceae</taxon>
        <taxon>Sphingomonas</taxon>
    </lineage>
</organism>
<dbReference type="InterPro" id="IPR040843">
    <property type="entry name" value="RAMA"/>
</dbReference>
<dbReference type="InterPro" id="IPR029063">
    <property type="entry name" value="SAM-dependent_MTases_sf"/>
</dbReference>
<keyword evidence="12" id="KW-1185">Reference proteome</keyword>
<feature type="domain" description="RAMA" evidence="10">
    <location>
        <begin position="279"/>
        <end position="371"/>
    </location>
</feature>
<evidence type="ECO:0000259" key="10">
    <source>
        <dbReference type="Pfam" id="PF18755"/>
    </source>
</evidence>
<sequence length="374" mass="41448">MGVIDRKRVAARRAVTPAPLPLDTILRGDCIAAMKALPAASIDCIFADPPYNLQLGGDLNRPDGSHVDAVTNDWDKFDSFATYDRFTRAWLKEARRILKPDGTIWVIGSYHNIFRVGAAVQDLGFWILNDIVWRKANPMPNFRGTRFTNAHETLIWASMGEKARYTFNYRSLKTLNDELQMRSDWEFPICGGPERLKQDGVKVHPTQKPEALLYRILLASTQPGDVVLDPFFGTGTTGAVARRLGRRYIGIEREDAYVAAAEARIAAALPLDESLLVTMQAPRNAPRVSFGTLVENNIVAPGTLLTDAKRRWQAVVRADGSLACNGSEGSIHKLGATLQGAPSCNGWTFWHHQQGDALSPIDTLRQTWLLATQP</sequence>
<evidence type="ECO:0000256" key="8">
    <source>
        <dbReference type="RuleBase" id="RU362026"/>
    </source>
</evidence>
<dbReference type="InterPro" id="IPR002941">
    <property type="entry name" value="DNA_methylase_N4/N6"/>
</dbReference>
<dbReference type="InterPro" id="IPR002052">
    <property type="entry name" value="DNA_methylase_N6_adenine_CS"/>
</dbReference>
<keyword evidence="4" id="KW-0949">S-adenosyl-L-methionine</keyword>
<dbReference type="GO" id="GO:0006260">
    <property type="term" value="P:DNA replication"/>
    <property type="evidence" value="ECO:0007669"/>
    <property type="project" value="UniProtKB-KW"/>
</dbReference>
<dbReference type="Pfam" id="PF01555">
    <property type="entry name" value="N6_N4_Mtase"/>
    <property type="match status" value="1"/>
</dbReference>
<dbReference type="PANTHER" id="PTHR13370">
    <property type="entry name" value="RNA METHYLASE-RELATED"/>
    <property type="match status" value="1"/>
</dbReference>
<comment type="similarity">
    <text evidence="1 8">Belongs to the N(4)/N(6)-methyltransferase family.</text>
</comment>
<gene>
    <name evidence="11" type="ORF">FBR43_01605</name>
</gene>
<keyword evidence="2 11" id="KW-0489">Methyltransferase</keyword>
<dbReference type="PRINTS" id="PR00508">
    <property type="entry name" value="S21N4MTFRASE"/>
</dbReference>
<evidence type="ECO:0000256" key="7">
    <source>
        <dbReference type="ARBA" id="ARBA00047942"/>
    </source>
</evidence>
<comment type="catalytic activity">
    <reaction evidence="7">
        <text>a 2'-deoxyadenosine in DNA + S-adenosyl-L-methionine = an N(6)-methyl-2'-deoxyadenosine in DNA + S-adenosyl-L-homocysteine + H(+)</text>
        <dbReference type="Rhea" id="RHEA:15197"/>
        <dbReference type="Rhea" id="RHEA-COMP:12418"/>
        <dbReference type="Rhea" id="RHEA-COMP:12419"/>
        <dbReference type="ChEBI" id="CHEBI:15378"/>
        <dbReference type="ChEBI" id="CHEBI:57856"/>
        <dbReference type="ChEBI" id="CHEBI:59789"/>
        <dbReference type="ChEBI" id="CHEBI:90615"/>
        <dbReference type="ChEBI" id="CHEBI:90616"/>
        <dbReference type="EC" id="2.1.1.72"/>
    </reaction>
</comment>
<dbReference type="SUPFAM" id="SSF53335">
    <property type="entry name" value="S-adenosyl-L-methionine-dependent methyltransferases"/>
    <property type="match status" value="1"/>
</dbReference>
<dbReference type="InterPro" id="IPR001091">
    <property type="entry name" value="RM_Methyltransferase"/>
</dbReference>
<dbReference type="GO" id="GO:0008170">
    <property type="term" value="F:N-methyltransferase activity"/>
    <property type="evidence" value="ECO:0007669"/>
    <property type="project" value="InterPro"/>
</dbReference>